<protein>
    <submittedName>
        <fullName evidence="8">Transmembrane secretion effector</fullName>
    </submittedName>
</protein>
<dbReference type="AlphaFoldDB" id="A0A1M5WHJ8"/>
<proteinExistence type="predicted"/>
<dbReference type="PANTHER" id="PTHR23513">
    <property type="entry name" value="INTEGRAL MEMBRANE EFFLUX PROTEIN-RELATED"/>
    <property type="match status" value="1"/>
</dbReference>
<dbReference type="SUPFAM" id="SSF103473">
    <property type="entry name" value="MFS general substrate transporter"/>
    <property type="match status" value="1"/>
</dbReference>
<dbReference type="EMBL" id="FQXC01000004">
    <property type="protein sequence ID" value="SHH86976.1"/>
    <property type="molecule type" value="Genomic_DNA"/>
</dbReference>
<dbReference type="PANTHER" id="PTHR23513:SF11">
    <property type="entry name" value="STAPHYLOFERRIN A TRANSPORTER"/>
    <property type="match status" value="1"/>
</dbReference>
<evidence type="ECO:0000256" key="5">
    <source>
        <dbReference type="ARBA" id="ARBA00022989"/>
    </source>
</evidence>
<dbReference type="RefSeq" id="WP_072779287.1">
    <property type="nucleotide sequence ID" value="NZ_FQXC01000004.1"/>
</dbReference>
<keyword evidence="3" id="KW-1003">Cell membrane</keyword>
<gene>
    <name evidence="8" type="ORF">SAMN05443551_3474</name>
</gene>
<feature type="transmembrane region" description="Helical" evidence="7">
    <location>
        <begin position="355"/>
        <end position="375"/>
    </location>
</feature>
<keyword evidence="4 7" id="KW-0812">Transmembrane</keyword>
<dbReference type="InterPro" id="IPR036259">
    <property type="entry name" value="MFS_trans_sf"/>
</dbReference>
<evidence type="ECO:0000313" key="9">
    <source>
        <dbReference type="Proteomes" id="UP000184221"/>
    </source>
</evidence>
<evidence type="ECO:0000256" key="2">
    <source>
        <dbReference type="ARBA" id="ARBA00022448"/>
    </source>
</evidence>
<sequence>MVRNPQFSRFILASGVTNLADGIAVVVWAWVATMLTRDPFLVALMPVALRLPWFLFALPAGIVTDRVNRKTLILTMDILRAAAFGVAAILVYVSLPFDPPTDEGTAMPGLFAALMTCALVVGTAEVFRDNAAQTVLPALVPHTDLEKANGRLWSVELVGNTLLGPAAGAFLIAALVWLPFATNTAAFAIAALLIVGLKGQFSAAAPKIRNWRAELGEGLAYLRDAPLLRLLAVVTGLWNLFDQMVVIALVLYVQEVLGLGAQAYGLMLSAAAFGGIAGGFCADAIVRKLGPGRAAQYAQFASALTFAAIPFAPNAVTLAVILATFEFVGLTWNTVSVSYRQRTIPNALLGRVNSVYRLLAWGMMPIGLLLSGALVSASESIVTRETALTIPFIVAAIGVIALSALTWKPLGEGFRDRASTK</sequence>
<keyword evidence="6 7" id="KW-0472">Membrane</keyword>
<keyword evidence="2" id="KW-0813">Transport</keyword>
<feature type="transmembrane region" description="Helical" evidence="7">
    <location>
        <begin position="157"/>
        <end position="178"/>
    </location>
</feature>
<comment type="subcellular location">
    <subcellularLocation>
        <location evidence="1">Cell membrane</location>
        <topology evidence="1">Multi-pass membrane protein</topology>
    </subcellularLocation>
</comment>
<accession>A0A1M5WHJ8</accession>
<reference evidence="8 9" key="1">
    <citation type="submission" date="2016-11" db="EMBL/GenBank/DDBJ databases">
        <authorList>
            <person name="Jaros S."/>
            <person name="Januszkiewicz K."/>
            <person name="Wedrychowicz H."/>
        </authorList>
    </citation>
    <scope>NUCLEOTIDE SEQUENCE [LARGE SCALE GENOMIC DNA]</scope>
    <source>
        <strain evidence="8 9">DSM 29431</strain>
    </source>
</reference>
<dbReference type="CDD" id="cd06173">
    <property type="entry name" value="MFS_MefA_like"/>
    <property type="match status" value="1"/>
</dbReference>
<feature type="transmembrane region" description="Helical" evidence="7">
    <location>
        <begin position="263"/>
        <end position="282"/>
    </location>
</feature>
<feature type="transmembrane region" description="Helical" evidence="7">
    <location>
        <begin position="184"/>
        <end position="206"/>
    </location>
</feature>
<feature type="transmembrane region" description="Helical" evidence="7">
    <location>
        <begin position="227"/>
        <end position="251"/>
    </location>
</feature>
<evidence type="ECO:0000256" key="7">
    <source>
        <dbReference type="SAM" id="Phobius"/>
    </source>
</evidence>
<keyword evidence="5 7" id="KW-1133">Transmembrane helix</keyword>
<evidence type="ECO:0000313" key="8">
    <source>
        <dbReference type="EMBL" id="SHH86976.1"/>
    </source>
</evidence>
<feature type="transmembrane region" description="Helical" evidence="7">
    <location>
        <begin position="107"/>
        <end position="127"/>
    </location>
</feature>
<dbReference type="STRING" id="996342.SAMN05443551_3474"/>
<dbReference type="GO" id="GO:0005886">
    <property type="term" value="C:plasma membrane"/>
    <property type="evidence" value="ECO:0007669"/>
    <property type="project" value="UniProtKB-SubCell"/>
</dbReference>
<feature type="transmembrane region" description="Helical" evidence="7">
    <location>
        <begin position="39"/>
        <end position="60"/>
    </location>
</feature>
<dbReference type="Pfam" id="PF05977">
    <property type="entry name" value="MFS_3"/>
    <property type="match status" value="1"/>
</dbReference>
<organism evidence="8 9">
    <name type="scientific">Marivita hallyeonensis</name>
    <dbReference type="NCBI Taxonomy" id="996342"/>
    <lineage>
        <taxon>Bacteria</taxon>
        <taxon>Pseudomonadati</taxon>
        <taxon>Pseudomonadota</taxon>
        <taxon>Alphaproteobacteria</taxon>
        <taxon>Rhodobacterales</taxon>
        <taxon>Roseobacteraceae</taxon>
        <taxon>Marivita</taxon>
    </lineage>
</organism>
<feature type="transmembrane region" description="Helical" evidence="7">
    <location>
        <begin position="72"/>
        <end position="95"/>
    </location>
</feature>
<name>A0A1M5WHJ8_9RHOB</name>
<dbReference type="OrthoDB" id="145388at2"/>
<keyword evidence="9" id="KW-1185">Reference proteome</keyword>
<evidence type="ECO:0000256" key="1">
    <source>
        <dbReference type="ARBA" id="ARBA00004651"/>
    </source>
</evidence>
<evidence type="ECO:0000256" key="6">
    <source>
        <dbReference type="ARBA" id="ARBA00023136"/>
    </source>
</evidence>
<dbReference type="Proteomes" id="UP000184221">
    <property type="component" value="Unassembled WGS sequence"/>
</dbReference>
<dbReference type="Gene3D" id="1.20.1250.20">
    <property type="entry name" value="MFS general substrate transporter like domains"/>
    <property type="match status" value="1"/>
</dbReference>
<dbReference type="InterPro" id="IPR010290">
    <property type="entry name" value="TM_effector"/>
</dbReference>
<evidence type="ECO:0000256" key="3">
    <source>
        <dbReference type="ARBA" id="ARBA00022475"/>
    </source>
</evidence>
<feature type="transmembrane region" description="Helical" evidence="7">
    <location>
        <begin position="12"/>
        <end position="33"/>
    </location>
</feature>
<evidence type="ECO:0000256" key="4">
    <source>
        <dbReference type="ARBA" id="ARBA00022692"/>
    </source>
</evidence>
<feature type="transmembrane region" description="Helical" evidence="7">
    <location>
        <begin position="387"/>
        <end position="407"/>
    </location>
</feature>